<evidence type="ECO:0000259" key="1">
    <source>
        <dbReference type="PROSITE" id="PS51707"/>
    </source>
</evidence>
<dbReference type="PANTHER" id="PTHR40114:SF1">
    <property type="entry name" value="SLR0698 PROTEIN"/>
    <property type="match status" value="1"/>
</dbReference>
<dbReference type="Pfam" id="PF01928">
    <property type="entry name" value="CYTH"/>
    <property type="match status" value="1"/>
</dbReference>
<dbReference type="RefSeq" id="WP_338530276.1">
    <property type="nucleotide sequence ID" value="NZ_CP030941.1"/>
</dbReference>
<reference evidence="2 3" key="1">
    <citation type="submission" date="2018-07" db="EMBL/GenBank/DDBJ databases">
        <title>Genome sequence of Nitratireductor thuwali#1536.</title>
        <authorList>
            <person name="Michoud G."/>
            <person name="Merlino G."/>
            <person name="Sefrji F.O."/>
            <person name="Daffonchio D."/>
        </authorList>
    </citation>
    <scope>NUCLEOTIDE SEQUENCE [LARGE SCALE GENOMIC DNA]</scope>
    <source>
        <strain evidence="3">Nit1536</strain>
    </source>
</reference>
<gene>
    <name evidence="2" type="ORF">NTH_02481</name>
</gene>
<feature type="domain" description="CYTH" evidence="1">
    <location>
        <begin position="2"/>
        <end position="149"/>
    </location>
</feature>
<keyword evidence="3" id="KW-1185">Reference proteome</keyword>
<dbReference type="InterPro" id="IPR033469">
    <property type="entry name" value="CYTH-like_dom_sf"/>
</dbReference>
<protein>
    <submittedName>
        <fullName evidence="2">Inorganic triphosphatase</fullName>
        <ecNumber evidence="2">3.6.1.25</ecNumber>
    </submittedName>
</protein>
<dbReference type="EC" id="3.6.1.25" evidence="2"/>
<dbReference type="SUPFAM" id="SSF55154">
    <property type="entry name" value="CYTH-like phosphatases"/>
    <property type="match status" value="1"/>
</dbReference>
<dbReference type="InterPro" id="IPR023577">
    <property type="entry name" value="CYTH_domain"/>
</dbReference>
<dbReference type="Gene3D" id="2.40.320.10">
    <property type="entry name" value="Hypothetical Protein Pfu-838710-001"/>
    <property type="match status" value="1"/>
</dbReference>
<evidence type="ECO:0000313" key="2">
    <source>
        <dbReference type="EMBL" id="UUP18005.1"/>
    </source>
</evidence>
<sequence>MPTESERKFFVVDDGWRAEAAEASRIRQLYLCTGPDRSVRLRFRAGRAPMLTFKFGAHARDRQEYEYPVPAQEAEEMARFAVGNVIEKTRHLVRHRGYVYEIDEFSGALSGLVLAELETGDEVGEADLPAWLGMEITGNPAYYNVSLALNGLPEPGT</sequence>
<dbReference type="PROSITE" id="PS51707">
    <property type="entry name" value="CYTH"/>
    <property type="match status" value="1"/>
</dbReference>
<name>A0ABY5MJ20_9HYPH</name>
<dbReference type="InterPro" id="IPR012042">
    <property type="entry name" value="NeuTTM/CthTTM-like"/>
</dbReference>
<keyword evidence="2" id="KW-0378">Hydrolase</keyword>
<dbReference type="EMBL" id="CP030941">
    <property type="protein sequence ID" value="UUP18005.1"/>
    <property type="molecule type" value="Genomic_DNA"/>
</dbReference>
<evidence type="ECO:0000313" key="3">
    <source>
        <dbReference type="Proteomes" id="UP001342418"/>
    </source>
</evidence>
<accession>A0ABY5MJ20</accession>
<organism evidence="2 3">
    <name type="scientific">Nitratireductor thuwali</name>
    <dbReference type="NCBI Taxonomy" id="2267699"/>
    <lineage>
        <taxon>Bacteria</taxon>
        <taxon>Pseudomonadati</taxon>
        <taxon>Pseudomonadota</taxon>
        <taxon>Alphaproteobacteria</taxon>
        <taxon>Hyphomicrobiales</taxon>
        <taxon>Phyllobacteriaceae</taxon>
        <taxon>Nitratireductor</taxon>
    </lineage>
</organism>
<proteinExistence type="predicted"/>
<dbReference type="GO" id="GO:0050355">
    <property type="term" value="F:inorganic triphosphate phosphatase activity"/>
    <property type="evidence" value="ECO:0007669"/>
    <property type="project" value="UniProtKB-EC"/>
</dbReference>
<dbReference type="Proteomes" id="UP001342418">
    <property type="component" value="Chromosome"/>
</dbReference>
<dbReference type="SMART" id="SM01118">
    <property type="entry name" value="CYTH"/>
    <property type="match status" value="1"/>
</dbReference>
<dbReference type="PIRSF" id="PIRSF016487">
    <property type="entry name" value="CYTH_UCP016487"/>
    <property type="match status" value="1"/>
</dbReference>
<dbReference type="CDD" id="cd07891">
    <property type="entry name" value="CYTH-like_CthTTM-like_1"/>
    <property type="match status" value="1"/>
</dbReference>
<dbReference type="PANTHER" id="PTHR40114">
    <property type="entry name" value="SLR0698 PROTEIN"/>
    <property type="match status" value="1"/>
</dbReference>